<organism evidence="2 3">
    <name type="scientific">Candidatus Egerieicola pullicola</name>
    <dbReference type="NCBI Taxonomy" id="2840775"/>
    <lineage>
        <taxon>Bacteria</taxon>
        <taxon>Bacillati</taxon>
        <taxon>Bacillota</taxon>
        <taxon>Clostridia</taxon>
        <taxon>Eubacteriales</taxon>
        <taxon>Oscillospiraceae</taxon>
        <taxon>Oscillospiraceae incertae sedis</taxon>
        <taxon>Candidatus Egerieicola</taxon>
    </lineage>
</organism>
<dbReference type="Proteomes" id="UP000886749">
    <property type="component" value="Unassembled WGS sequence"/>
</dbReference>
<dbReference type="InterPro" id="IPR000182">
    <property type="entry name" value="GNAT_dom"/>
</dbReference>
<dbReference type="InterPro" id="IPR016181">
    <property type="entry name" value="Acyl_CoA_acyltransferase"/>
</dbReference>
<dbReference type="PANTHER" id="PTHR43451">
    <property type="entry name" value="ACETYLTRANSFERASE (GNAT) FAMILY PROTEIN"/>
    <property type="match status" value="1"/>
</dbReference>
<dbReference type="SUPFAM" id="SSF55729">
    <property type="entry name" value="Acyl-CoA N-acyltransferases (Nat)"/>
    <property type="match status" value="1"/>
</dbReference>
<dbReference type="PANTHER" id="PTHR43451:SF1">
    <property type="entry name" value="ACETYLTRANSFERASE"/>
    <property type="match status" value="1"/>
</dbReference>
<protein>
    <submittedName>
        <fullName evidence="2">GNAT family N-acetyltransferase</fullName>
    </submittedName>
</protein>
<evidence type="ECO:0000313" key="2">
    <source>
        <dbReference type="EMBL" id="HIR40707.1"/>
    </source>
</evidence>
<reference evidence="2" key="2">
    <citation type="journal article" date="2021" name="PeerJ">
        <title>Extensive microbial diversity within the chicken gut microbiome revealed by metagenomics and culture.</title>
        <authorList>
            <person name="Gilroy R."/>
            <person name="Ravi A."/>
            <person name="Getino M."/>
            <person name="Pursley I."/>
            <person name="Horton D.L."/>
            <person name="Alikhan N.F."/>
            <person name="Baker D."/>
            <person name="Gharbi K."/>
            <person name="Hall N."/>
            <person name="Watson M."/>
            <person name="Adriaenssens E.M."/>
            <person name="Foster-Nyarko E."/>
            <person name="Jarju S."/>
            <person name="Secka A."/>
            <person name="Antonio M."/>
            <person name="Oren A."/>
            <person name="Chaudhuri R.R."/>
            <person name="La Ragione R."/>
            <person name="Hildebrand F."/>
            <person name="Pallen M.J."/>
        </authorList>
    </citation>
    <scope>NUCLEOTIDE SEQUENCE</scope>
    <source>
        <strain evidence="2">CHK184-25365</strain>
    </source>
</reference>
<evidence type="ECO:0000313" key="3">
    <source>
        <dbReference type="Proteomes" id="UP000886749"/>
    </source>
</evidence>
<proteinExistence type="predicted"/>
<comment type="caution">
    <text evidence="2">The sequence shown here is derived from an EMBL/GenBank/DDBJ whole genome shotgun (WGS) entry which is preliminary data.</text>
</comment>
<dbReference type="InterPro" id="IPR052564">
    <property type="entry name" value="N-acetyltrans/Recomb-assoc"/>
</dbReference>
<sequence>MTDSITLQPYREEDSAALAVLFYKTVRRVNIKDYTPAQVQAWAPAPPDPDVWHRSFAGHLAWVAWQAGEAVGFGDLDPETGYLDRLYVRWDKQGLGIGSMLCDRLEQNCTAAMVYTYASITAQPFFAHRGYQLIFRQQVERRGVLLENARMEKERLERTKK</sequence>
<reference evidence="2" key="1">
    <citation type="submission" date="2020-10" db="EMBL/GenBank/DDBJ databases">
        <authorList>
            <person name="Gilroy R."/>
        </authorList>
    </citation>
    <scope>NUCLEOTIDE SEQUENCE</scope>
    <source>
        <strain evidence="2">CHK184-25365</strain>
    </source>
</reference>
<dbReference type="EMBL" id="DVGY01000060">
    <property type="protein sequence ID" value="HIR40707.1"/>
    <property type="molecule type" value="Genomic_DNA"/>
</dbReference>
<dbReference type="PROSITE" id="PS51186">
    <property type="entry name" value="GNAT"/>
    <property type="match status" value="1"/>
</dbReference>
<dbReference type="Pfam" id="PF13673">
    <property type="entry name" value="Acetyltransf_10"/>
    <property type="match status" value="1"/>
</dbReference>
<feature type="domain" description="N-acetyltransferase" evidence="1">
    <location>
        <begin position="5"/>
        <end position="156"/>
    </location>
</feature>
<accession>A0A9D1AI93</accession>
<dbReference type="GO" id="GO:0016747">
    <property type="term" value="F:acyltransferase activity, transferring groups other than amino-acyl groups"/>
    <property type="evidence" value="ECO:0007669"/>
    <property type="project" value="InterPro"/>
</dbReference>
<name>A0A9D1AI93_9FIRM</name>
<evidence type="ECO:0000259" key="1">
    <source>
        <dbReference type="PROSITE" id="PS51186"/>
    </source>
</evidence>
<gene>
    <name evidence="2" type="ORF">IAB36_02650</name>
</gene>
<dbReference type="AlphaFoldDB" id="A0A9D1AI93"/>
<dbReference type="Gene3D" id="3.40.630.30">
    <property type="match status" value="1"/>
</dbReference>
<dbReference type="CDD" id="cd04301">
    <property type="entry name" value="NAT_SF"/>
    <property type="match status" value="1"/>
</dbReference>